<evidence type="ECO:0000256" key="4">
    <source>
        <dbReference type="ARBA" id="ARBA00012622"/>
    </source>
</evidence>
<gene>
    <name evidence="17" type="primary">queH</name>
    <name evidence="18" type="ORF">AAAT04_04705</name>
</gene>
<evidence type="ECO:0000256" key="6">
    <source>
        <dbReference type="ARBA" id="ARBA00022485"/>
    </source>
</evidence>
<dbReference type="EMBL" id="JBBNFM010000002">
    <property type="protein sequence ID" value="MEQ2453350.1"/>
    <property type="molecule type" value="Genomic_DNA"/>
</dbReference>
<evidence type="ECO:0000256" key="1">
    <source>
        <dbReference type="ARBA" id="ARBA00002268"/>
    </source>
</evidence>
<reference evidence="18 19" key="1">
    <citation type="submission" date="2024-04" db="EMBL/GenBank/DDBJ databases">
        <title>Human intestinal bacterial collection.</title>
        <authorList>
            <person name="Pauvert C."/>
            <person name="Hitch T.C.A."/>
            <person name="Clavel T."/>
        </authorList>
    </citation>
    <scope>NUCLEOTIDE SEQUENCE [LARGE SCALE GENOMIC DNA]</scope>
    <source>
        <strain evidence="18 19">CLA-AA-H141</strain>
    </source>
</reference>
<evidence type="ECO:0000256" key="2">
    <source>
        <dbReference type="ARBA" id="ARBA00004691"/>
    </source>
</evidence>
<feature type="disulfide bond" description="Redox-active" evidence="17">
    <location>
        <begin position="195"/>
        <end position="197"/>
    </location>
</feature>
<sequence>MKNANYYTMMEEELKKISDSGSKKKLLLHCCCAPCSSHCLEVLTDYFDITAYFYNPNITSDEEYEKRWNELKRFVHEVYQENGVESYLEEHESERFLEMAKGMEEEPERGIRCYACYKLRLDKSAAFAKKHGFDYFTTTLSISPHKNADWLNEIGEELGEQYGITFLHSDFKKKNGYKHSIELSKEYNLYRQNFCGCEFSRRVYEATEKMKQEAAQK</sequence>
<evidence type="ECO:0000256" key="12">
    <source>
        <dbReference type="ARBA" id="ARBA00023014"/>
    </source>
</evidence>
<evidence type="ECO:0000256" key="8">
    <source>
        <dbReference type="ARBA" id="ARBA00022723"/>
    </source>
</evidence>
<evidence type="ECO:0000256" key="5">
    <source>
        <dbReference type="ARBA" id="ARBA00016895"/>
    </source>
</evidence>
<evidence type="ECO:0000256" key="17">
    <source>
        <dbReference type="HAMAP-Rule" id="MF_02089"/>
    </source>
</evidence>
<evidence type="ECO:0000313" key="18">
    <source>
        <dbReference type="EMBL" id="MEQ2453350.1"/>
    </source>
</evidence>
<keyword evidence="13 17" id="KW-1015">Disulfide bond</keyword>
<dbReference type="HAMAP" id="MF_02089">
    <property type="entry name" value="QueH"/>
    <property type="match status" value="1"/>
</dbReference>
<accession>A0ABV1EFJ5</accession>
<keyword evidence="6 17" id="KW-0004">4Fe-4S</keyword>
<feature type="binding site" evidence="17">
    <location>
        <position position="116"/>
    </location>
    <ligand>
        <name>[4Fe-4S] cluster</name>
        <dbReference type="ChEBI" id="CHEBI:49883"/>
    </ligand>
</feature>
<evidence type="ECO:0000313" key="19">
    <source>
        <dbReference type="Proteomes" id="UP001482186"/>
    </source>
</evidence>
<keyword evidence="10 17" id="KW-0560">Oxidoreductase</keyword>
<dbReference type="PANTHER" id="PTHR36701:SF1">
    <property type="entry name" value="EPOXYQUEUOSINE REDUCTASE QUEH"/>
    <property type="match status" value="1"/>
</dbReference>
<evidence type="ECO:0000256" key="16">
    <source>
        <dbReference type="ARBA" id="ARBA00047415"/>
    </source>
</evidence>
<keyword evidence="8 17" id="KW-0479">Metal-binding</keyword>
<evidence type="ECO:0000256" key="15">
    <source>
        <dbReference type="ARBA" id="ARBA00031446"/>
    </source>
</evidence>
<dbReference type="PANTHER" id="PTHR36701">
    <property type="entry name" value="EPOXYQUEUOSINE REDUCTASE QUEH"/>
    <property type="match status" value="1"/>
</dbReference>
<comment type="function">
    <text evidence="1 17">Catalyzes the conversion of epoxyqueuosine (oQ) to queuosine (Q), which is a hypermodified base found in the wobble positions of tRNA(Asp), tRNA(Asn), tRNA(His) and tRNA(Tyr).</text>
</comment>
<dbReference type="InterPro" id="IPR003828">
    <property type="entry name" value="QueH"/>
</dbReference>
<evidence type="ECO:0000256" key="13">
    <source>
        <dbReference type="ARBA" id="ARBA00023157"/>
    </source>
</evidence>
<feature type="binding site" evidence="17">
    <location>
        <position position="113"/>
    </location>
    <ligand>
        <name>[4Fe-4S] cluster</name>
        <dbReference type="ChEBI" id="CHEBI:49883"/>
    </ligand>
</feature>
<keyword evidence="12 17" id="KW-0411">Iron-sulfur</keyword>
<protein>
    <recommendedName>
        <fullName evidence="5 17">Epoxyqueuosine reductase QueH</fullName>
        <ecNumber evidence="4 17">1.17.99.6</ecNumber>
    </recommendedName>
    <alternativeName>
        <fullName evidence="15 17">Queuosine biosynthesis protein QueH</fullName>
    </alternativeName>
</protein>
<dbReference type="Proteomes" id="UP001482186">
    <property type="component" value="Unassembled WGS sequence"/>
</dbReference>
<evidence type="ECO:0000256" key="9">
    <source>
        <dbReference type="ARBA" id="ARBA00022785"/>
    </source>
</evidence>
<dbReference type="Pfam" id="PF02677">
    <property type="entry name" value="QueH"/>
    <property type="match status" value="1"/>
</dbReference>
<feature type="binding site" evidence="17">
    <location>
        <position position="32"/>
    </location>
    <ligand>
        <name>[4Fe-4S] cluster</name>
        <dbReference type="ChEBI" id="CHEBI:49883"/>
    </ligand>
</feature>
<organism evidence="18 19">
    <name type="scientific">Coprococcus ammoniilyticus</name>
    <dbReference type="NCBI Taxonomy" id="2981785"/>
    <lineage>
        <taxon>Bacteria</taxon>
        <taxon>Bacillati</taxon>
        <taxon>Bacillota</taxon>
        <taxon>Clostridia</taxon>
        <taxon>Lachnospirales</taxon>
        <taxon>Lachnospiraceae</taxon>
        <taxon>Coprococcus</taxon>
    </lineage>
</organism>
<name>A0ABV1EFJ5_9FIRM</name>
<evidence type="ECO:0000256" key="10">
    <source>
        <dbReference type="ARBA" id="ARBA00023002"/>
    </source>
</evidence>
<comment type="pathway">
    <text evidence="2 17">tRNA modification; tRNA-queuosine biosynthesis.</text>
</comment>
<evidence type="ECO:0000256" key="11">
    <source>
        <dbReference type="ARBA" id="ARBA00023004"/>
    </source>
</evidence>
<evidence type="ECO:0000256" key="7">
    <source>
        <dbReference type="ARBA" id="ARBA00022694"/>
    </source>
</evidence>
<feature type="binding site" evidence="17">
    <location>
        <position position="31"/>
    </location>
    <ligand>
        <name>[4Fe-4S] cluster</name>
        <dbReference type="ChEBI" id="CHEBI:49883"/>
    </ligand>
</feature>
<dbReference type="EC" id="1.17.99.6" evidence="4 17"/>
<keyword evidence="14 17" id="KW-0676">Redox-active center</keyword>
<comment type="caution">
    <text evidence="18">The sequence shown here is derived from an EMBL/GenBank/DDBJ whole genome shotgun (WGS) entry which is preliminary data.</text>
</comment>
<evidence type="ECO:0000256" key="3">
    <source>
        <dbReference type="ARBA" id="ARBA00008207"/>
    </source>
</evidence>
<keyword evidence="7 17" id="KW-0819">tRNA processing</keyword>
<proteinExistence type="inferred from homology"/>
<keyword evidence="19" id="KW-1185">Reference proteome</keyword>
<keyword evidence="11 17" id="KW-0408">Iron</keyword>
<comment type="similarity">
    <text evidence="3 17">Belongs to the QueH family.</text>
</comment>
<evidence type="ECO:0000256" key="14">
    <source>
        <dbReference type="ARBA" id="ARBA00023284"/>
    </source>
</evidence>
<comment type="catalytic activity">
    <reaction evidence="16 17">
        <text>epoxyqueuosine(34) in tRNA + AH2 = queuosine(34) in tRNA + A + H2O</text>
        <dbReference type="Rhea" id="RHEA:32159"/>
        <dbReference type="Rhea" id="RHEA-COMP:18571"/>
        <dbReference type="Rhea" id="RHEA-COMP:18582"/>
        <dbReference type="ChEBI" id="CHEBI:13193"/>
        <dbReference type="ChEBI" id="CHEBI:15377"/>
        <dbReference type="ChEBI" id="CHEBI:17499"/>
        <dbReference type="ChEBI" id="CHEBI:194431"/>
        <dbReference type="ChEBI" id="CHEBI:194443"/>
        <dbReference type="EC" id="1.17.99.6"/>
    </reaction>
</comment>
<keyword evidence="9 17" id="KW-0671">Queuosine biosynthesis</keyword>